<keyword evidence="4 6" id="KW-1133">Transmembrane helix</keyword>
<evidence type="ECO:0000259" key="7">
    <source>
        <dbReference type="PROSITE" id="PS50850"/>
    </source>
</evidence>
<accession>A0A8H3AZL1</accession>
<evidence type="ECO:0000256" key="4">
    <source>
        <dbReference type="ARBA" id="ARBA00022989"/>
    </source>
</evidence>
<dbReference type="PANTHER" id="PTHR48022:SF64">
    <property type="entry name" value="MAJOR FACILITATOR SUPERFAMILY (MFS) PROFILE DOMAIN-CONTAINING PROTEIN"/>
    <property type="match status" value="1"/>
</dbReference>
<gene>
    <name evidence="8" type="ORF">RDB_LOCUS135030</name>
</gene>
<dbReference type="Pfam" id="PF00083">
    <property type="entry name" value="Sugar_tr"/>
    <property type="match status" value="1"/>
</dbReference>
<dbReference type="GO" id="GO:0005351">
    <property type="term" value="F:carbohydrate:proton symporter activity"/>
    <property type="evidence" value="ECO:0007669"/>
    <property type="project" value="TreeGrafter"/>
</dbReference>
<comment type="similarity">
    <text evidence="2">Belongs to the major facilitator superfamily. Sugar transporter (TC 2.A.1.1) family.</text>
</comment>
<dbReference type="SUPFAM" id="SSF103473">
    <property type="entry name" value="MFS general substrate transporter"/>
    <property type="match status" value="1"/>
</dbReference>
<organism evidence="8 9">
    <name type="scientific">Rhizoctonia solani</name>
    <dbReference type="NCBI Taxonomy" id="456999"/>
    <lineage>
        <taxon>Eukaryota</taxon>
        <taxon>Fungi</taxon>
        <taxon>Dikarya</taxon>
        <taxon>Basidiomycota</taxon>
        <taxon>Agaricomycotina</taxon>
        <taxon>Agaricomycetes</taxon>
        <taxon>Cantharellales</taxon>
        <taxon>Ceratobasidiaceae</taxon>
        <taxon>Rhizoctonia</taxon>
    </lineage>
</organism>
<proteinExistence type="inferred from homology"/>
<dbReference type="InterPro" id="IPR020846">
    <property type="entry name" value="MFS_dom"/>
</dbReference>
<protein>
    <recommendedName>
        <fullName evidence="7">Major facilitator superfamily (MFS) profile domain-containing protein</fullName>
    </recommendedName>
</protein>
<sequence length="523" mass="57245">MAGPAAVTTSEGPGSHLLYQGAWWKHGGILSLNLLLVSILLTSSTNGFDGSMMNGLQAVPHWVSYFGKPQGATLGLYNAIQNIGSLAAIPFAPYIADHFGRRTGIIVGCLCMFLATGLQAGAQSNGMFIAGRGLIGFGVSFAHLASALLIVELAYPSQRAKLSSLYNTMWFTGSIVAAATTLGTFRIDGDASWRIPSAMMGLVPVLQMIIIWFLPESPRWLIANGREEEAVRILATYHAINRGDVNDELVQFEREEIKEALRLEAEAAKSTSYLSLLRTPGNRRRLRIVVAIAFFSQWSINLNGIASYYLNIILGQIGIGVDDKAQVQYFNLGMAIYSFIIATTASLFVEKIGRRKLFLTSNAGMLFAYVLWTTGAGVNANDTSNRNAANLVMAAIFIFNGFYAIAYTPLLVSYTVEITPFQIRAKMFAVMNVAVTASLVFNQYVNPIAQDAIKWKYYIVYVAWLCFELGFIWMYAVETKGRSLEETAALFDGEEALKELENRAAHELAAPGTPSDEKFDGKV</sequence>
<evidence type="ECO:0000256" key="2">
    <source>
        <dbReference type="ARBA" id="ARBA00010992"/>
    </source>
</evidence>
<name>A0A8H3AZL1_9AGAM</name>
<dbReference type="PROSITE" id="PS00216">
    <property type="entry name" value="SUGAR_TRANSPORT_1"/>
    <property type="match status" value="1"/>
</dbReference>
<evidence type="ECO:0000256" key="5">
    <source>
        <dbReference type="ARBA" id="ARBA00023136"/>
    </source>
</evidence>
<dbReference type="InterPro" id="IPR005829">
    <property type="entry name" value="Sugar_transporter_CS"/>
</dbReference>
<dbReference type="FunFam" id="1.20.1250.20:FF:000117">
    <property type="entry name" value="MFS hexose transporter"/>
    <property type="match status" value="1"/>
</dbReference>
<dbReference type="PANTHER" id="PTHR48022">
    <property type="entry name" value="PLASTIDIC GLUCOSE TRANSPORTER 4"/>
    <property type="match status" value="1"/>
</dbReference>
<dbReference type="InterPro" id="IPR005828">
    <property type="entry name" value="MFS_sugar_transport-like"/>
</dbReference>
<evidence type="ECO:0000313" key="8">
    <source>
        <dbReference type="EMBL" id="CAE6444022.1"/>
    </source>
</evidence>
<comment type="subcellular location">
    <subcellularLocation>
        <location evidence="1">Membrane</location>
        <topology evidence="1">Multi-pass membrane protein</topology>
    </subcellularLocation>
</comment>
<dbReference type="GO" id="GO:0016020">
    <property type="term" value="C:membrane"/>
    <property type="evidence" value="ECO:0007669"/>
    <property type="project" value="UniProtKB-SubCell"/>
</dbReference>
<keyword evidence="3 6" id="KW-0812">Transmembrane</keyword>
<comment type="caution">
    <text evidence="8">The sequence shown here is derived from an EMBL/GenBank/DDBJ whole genome shotgun (WGS) entry which is preliminary data.</text>
</comment>
<dbReference type="Proteomes" id="UP000663846">
    <property type="component" value="Unassembled WGS sequence"/>
</dbReference>
<evidence type="ECO:0000256" key="1">
    <source>
        <dbReference type="ARBA" id="ARBA00004141"/>
    </source>
</evidence>
<feature type="transmembrane region" description="Helical" evidence="6">
    <location>
        <begin position="356"/>
        <end position="372"/>
    </location>
</feature>
<feature type="transmembrane region" description="Helical" evidence="6">
    <location>
        <begin position="457"/>
        <end position="477"/>
    </location>
</feature>
<dbReference type="PROSITE" id="PS50850">
    <property type="entry name" value="MFS"/>
    <property type="match status" value="1"/>
</dbReference>
<evidence type="ECO:0000313" key="9">
    <source>
        <dbReference type="Proteomes" id="UP000663846"/>
    </source>
</evidence>
<feature type="transmembrane region" description="Helical" evidence="6">
    <location>
        <begin position="288"/>
        <end position="309"/>
    </location>
</feature>
<reference evidence="8" key="1">
    <citation type="submission" date="2021-01" db="EMBL/GenBank/DDBJ databases">
        <authorList>
            <person name="Kaushik A."/>
        </authorList>
    </citation>
    <scope>NUCLEOTIDE SEQUENCE</scope>
    <source>
        <strain evidence="8">AG1-1C</strain>
    </source>
</reference>
<keyword evidence="5 6" id="KW-0472">Membrane</keyword>
<feature type="transmembrane region" description="Helical" evidence="6">
    <location>
        <begin position="193"/>
        <end position="214"/>
    </location>
</feature>
<evidence type="ECO:0000256" key="6">
    <source>
        <dbReference type="SAM" id="Phobius"/>
    </source>
</evidence>
<feature type="transmembrane region" description="Helical" evidence="6">
    <location>
        <begin position="23"/>
        <end position="43"/>
    </location>
</feature>
<feature type="transmembrane region" description="Helical" evidence="6">
    <location>
        <begin position="104"/>
        <end position="122"/>
    </location>
</feature>
<dbReference type="AlphaFoldDB" id="A0A8H3AZL1"/>
<feature type="transmembrane region" description="Helical" evidence="6">
    <location>
        <begin position="167"/>
        <end position="187"/>
    </location>
</feature>
<feature type="domain" description="Major facilitator superfamily (MFS) profile" evidence="7">
    <location>
        <begin position="35"/>
        <end position="480"/>
    </location>
</feature>
<feature type="transmembrane region" description="Helical" evidence="6">
    <location>
        <begin position="134"/>
        <end position="155"/>
    </location>
</feature>
<evidence type="ECO:0000256" key="3">
    <source>
        <dbReference type="ARBA" id="ARBA00022692"/>
    </source>
</evidence>
<dbReference type="Gene3D" id="1.20.1250.20">
    <property type="entry name" value="MFS general substrate transporter like domains"/>
    <property type="match status" value="1"/>
</dbReference>
<feature type="transmembrane region" description="Helical" evidence="6">
    <location>
        <begin position="428"/>
        <end position="445"/>
    </location>
</feature>
<feature type="transmembrane region" description="Helical" evidence="6">
    <location>
        <begin position="329"/>
        <end position="349"/>
    </location>
</feature>
<dbReference type="EMBL" id="CAJMWS010000436">
    <property type="protein sequence ID" value="CAE6444022.1"/>
    <property type="molecule type" value="Genomic_DNA"/>
</dbReference>
<dbReference type="InterPro" id="IPR050360">
    <property type="entry name" value="MFS_Sugar_Transporters"/>
</dbReference>
<feature type="transmembrane region" description="Helical" evidence="6">
    <location>
        <begin position="392"/>
        <end position="416"/>
    </location>
</feature>
<dbReference type="InterPro" id="IPR036259">
    <property type="entry name" value="MFS_trans_sf"/>
</dbReference>